<organism evidence="9 10">
    <name type="scientific">Actinotignum urinale</name>
    <dbReference type="NCBI Taxonomy" id="190146"/>
    <lineage>
        <taxon>Bacteria</taxon>
        <taxon>Bacillati</taxon>
        <taxon>Actinomycetota</taxon>
        <taxon>Actinomycetes</taxon>
        <taxon>Actinomycetales</taxon>
        <taxon>Actinomycetaceae</taxon>
        <taxon>Actinotignum</taxon>
    </lineage>
</organism>
<comment type="caution">
    <text evidence="9">The sequence shown here is derived from an EMBL/GenBank/DDBJ whole genome shotgun (WGS) entry which is preliminary data.</text>
</comment>
<dbReference type="NCBIfam" id="TIGR00633">
    <property type="entry name" value="xth"/>
    <property type="match status" value="1"/>
</dbReference>
<feature type="binding site" evidence="6">
    <location>
        <position position="191"/>
    </location>
    <ligand>
        <name>Mg(2+)</name>
        <dbReference type="ChEBI" id="CHEBI:18420"/>
        <label>1</label>
    </ligand>
</feature>
<dbReference type="Proteomes" id="UP001281731">
    <property type="component" value="Unassembled WGS sequence"/>
</dbReference>
<gene>
    <name evidence="9" type="ORF">R6G80_07735</name>
</gene>
<keyword evidence="6" id="KW-0464">Manganese</keyword>
<feature type="site" description="Important for catalytic activity" evidence="7">
    <location>
        <position position="259"/>
    </location>
</feature>
<dbReference type="PROSITE" id="PS51435">
    <property type="entry name" value="AP_NUCLEASE_F1_4"/>
    <property type="match status" value="1"/>
</dbReference>
<accession>A0AAW9HYU6</accession>
<reference evidence="9" key="1">
    <citation type="submission" date="2023-10" db="EMBL/GenBank/DDBJ databases">
        <title>Whole Genome based description of the genera Actinobaculum and Actinotignum reveals a complex phylogenetic relationship within the species included in the genus Actinotignum.</title>
        <authorList>
            <person name="Jensen C.S."/>
            <person name="Dargis R."/>
            <person name="Kemp M."/>
            <person name="Christensen J.J."/>
        </authorList>
    </citation>
    <scope>NUCLEOTIDE SEQUENCE</scope>
    <source>
        <strain evidence="9">SLA_B511</strain>
    </source>
</reference>
<feature type="binding site" evidence="6">
    <location>
        <position position="189"/>
    </location>
    <ligand>
        <name>Mg(2+)</name>
        <dbReference type="ChEBI" id="CHEBI:18420"/>
        <label>1</label>
    </ligand>
</feature>
<comment type="cofactor">
    <cofactor evidence="6">
        <name>Mg(2+)</name>
        <dbReference type="ChEBI" id="CHEBI:18420"/>
    </cofactor>
    <cofactor evidence="6">
        <name>Mn(2+)</name>
        <dbReference type="ChEBI" id="CHEBI:29035"/>
    </cofactor>
    <text evidence="6">Probably binds two magnesium or manganese ions per subunit.</text>
</comment>
<evidence type="ECO:0000256" key="7">
    <source>
        <dbReference type="PIRSR" id="PIRSR604808-3"/>
    </source>
</evidence>
<feature type="site" description="Transition state stabilizer" evidence="7">
    <location>
        <position position="191"/>
    </location>
</feature>
<dbReference type="InterPro" id="IPR005135">
    <property type="entry name" value="Endo/exonuclease/phosphatase"/>
</dbReference>
<feature type="binding site" evidence="6">
    <location>
        <position position="34"/>
    </location>
    <ligand>
        <name>Mg(2+)</name>
        <dbReference type="ChEBI" id="CHEBI:18420"/>
        <label>1</label>
    </ligand>
</feature>
<feature type="domain" description="Endonuclease/exonuclease/phosphatase" evidence="8">
    <location>
        <begin position="4"/>
        <end position="289"/>
    </location>
</feature>
<dbReference type="RefSeq" id="WP_320756737.1">
    <property type="nucleotide sequence ID" value="NZ_JAWNGC010000014.1"/>
</dbReference>
<evidence type="ECO:0000313" key="10">
    <source>
        <dbReference type="Proteomes" id="UP001281731"/>
    </source>
</evidence>
<dbReference type="GO" id="GO:0008311">
    <property type="term" value="F:double-stranded DNA 3'-5' DNA exonuclease activity"/>
    <property type="evidence" value="ECO:0007669"/>
    <property type="project" value="InterPro"/>
</dbReference>
<feature type="active site" evidence="5">
    <location>
        <position position="146"/>
    </location>
</feature>
<dbReference type="GO" id="GO:0006281">
    <property type="term" value="P:DNA repair"/>
    <property type="evidence" value="ECO:0007669"/>
    <property type="project" value="InterPro"/>
</dbReference>
<keyword evidence="2 6" id="KW-0479">Metal-binding</keyword>
<evidence type="ECO:0000256" key="1">
    <source>
        <dbReference type="ARBA" id="ARBA00007092"/>
    </source>
</evidence>
<evidence type="ECO:0000256" key="3">
    <source>
        <dbReference type="ARBA" id="ARBA00022801"/>
    </source>
</evidence>
<dbReference type="Pfam" id="PF03372">
    <property type="entry name" value="Exo_endo_phos"/>
    <property type="match status" value="1"/>
</dbReference>
<dbReference type="InterPro" id="IPR037493">
    <property type="entry name" value="ExoIII-like"/>
</dbReference>
<dbReference type="EMBL" id="JAWNGC010000014">
    <property type="protein sequence ID" value="MDY5155607.1"/>
    <property type="molecule type" value="Genomic_DNA"/>
</dbReference>
<keyword evidence="4 6" id="KW-0460">Magnesium</keyword>
<keyword evidence="3" id="KW-0378">Hydrolase</keyword>
<evidence type="ECO:0000256" key="5">
    <source>
        <dbReference type="PIRSR" id="PIRSR604808-1"/>
    </source>
</evidence>
<feature type="active site" description="Proton acceptor" evidence="5">
    <location>
        <position position="289"/>
    </location>
</feature>
<name>A0AAW9HYU6_9ACTO</name>
<feature type="active site" description="Proton donor/acceptor" evidence="5">
    <location>
        <position position="189"/>
    </location>
</feature>
<sequence>MRIGSWNINSIRARTERAQDVLDRWNLDVLLLQETKCKPEQFPVAPFEEAGYEVACIGLNQWNGVAILSRVGLENIRTYFPGQPGFSKEQGVGVADTHDTADAPGASNTISATTPVLFSEAPLEARAIGARVGGETGKSIDVWSLYVPNGRAYEDPHYFYKLRFLNNLRTYIDSEIAQEPERKILLAGDWNIAPQDEDVWDIDFFRNDVGFYASHEERTALAGISETGFTEVSRNAEGTYTFWDYQKLRFPKNQGMRIDFAYSSPALTPLFTQAWIDRDERKGKGASDHVPVIVEFDL</sequence>
<feature type="binding site" evidence="6">
    <location>
        <position position="288"/>
    </location>
    <ligand>
        <name>Mg(2+)</name>
        <dbReference type="ChEBI" id="CHEBI:18420"/>
        <label>1</label>
    </ligand>
</feature>
<dbReference type="GO" id="GO:0046872">
    <property type="term" value="F:metal ion binding"/>
    <property type="evidence" value="ECO:0007669"/>
    <property type="project" value="UniProtKB-KW"/>
</dbReference>
<dbReference type="Gene3D" id="3.60.10.10">
    <property type="entry name" value="Endonuclease/exonuclease/phosphatase"/>
    <property type="match status" value="1"/>
</dbReference>
<feature type="site" description="Interaction with DNA substrate" evidence="7">
    <location>
        <position position="289"/>
    </location>
</feature>
<proteinExistence type="inferred from homology"/>
<evidence type="ECO:0000256" key="2">
    <source>
        <dbReference type="ARBA" id="ARBA00022723"/>
    </source>
</evidence>
<dbReference type="InterPro" id="IPR004808">
    <property type="entry name" value="AP_endonuc_1"/>
</dbReference>
<evidence type="ECO:0000259" key="8">
    <source>
        <dbReference type="Pfam" id="PF03372"/>
    </source>
</evidence>
<dbReference type="AlphaFoldDB" id="A0AAW9HYU6"/>
<protein>
    <submittedName>
        <fullName evidence="9">Exodeoxyribonuclease III</fullName>
    </submittedName>
</protein>
<evidence type="ECO:0000256" key="6">
    <source>
        <dbReference type="PIRSR" id="PIRSR604808-2"/>
    </source>
</evidence>
<dbReference type="SUPFAM" id="SSF56219">
    <property type="entry name" value="DNase I-like"/>
    <property type="match status" value="1"/>
</dbReference>
<dbReference type="PANTHER" id="PTHR43250:SF2">
    <property type="entry name" value="EXODEOXYRIBONUCLEASE III"/>
    <property type="match status" value="1"/>
</dbReference>
<evidence type="ECO:0000313" key="9">
    <source>
        <dbReference type="EMBL" id="MDY5155607.1"/>
    </source>
</evidence>
<dbReference type="PANTHER" id="PTHR43250">
    <property type="entry name" value="EXODEOXYRIBONUCLEASE III"/>
    <property type="match status" value="1"/>
</dbReference>
<evidence type="ECO:0000256" key="4">
    <source>
        <dbReference type="ARBA" id="ARBA00022842"/>
    </source>
</evidence>
<feature type="binding site" evidence="6">
    <location>
        <position position="7"/>
    </location>
    <ligand>
        <name>Mg(2+)</name>
        <dbReference type="ChEBI" id="CHEBI:18420"/>
        <label>1</label>
    </ligand>
</feature>
<comment type="similarity">
    <text evidence="1">Belongs to the DNA repair enzymes AP/ExoA family.</text>
</comment>
<dbReference type="InterPro" id="IPR036691">
    <property type="entry name" value="Endo/exonu/phosph_ase_sf"/>
</dbReference>
<feature type="binding site" evidence="6">
    <location>
        <position position="289"/>
    </location>
    <ligand>
        <name>Mg(2+)</name>
        <dbReference type="ChEBI" id="CHEBI:18420"/>
        <label>1</label>
    </ligand>
</feature>